<dbReference type="SUPFAM" id="SSF52540">
    <property type="entry name" value="P-loop containing nucleoside triphosphate hydrolases"/>
    <property type="match status" value="1"/>
</dbReference>
<evidence type="ECO:0000259" key="3">
    <source>
        <dbReference type="PROSITE" id="PS50006"/>
    </source>
</evidence>
<proteinExistence type="predicted"/>
<dbReference type="SUPFAM" id="SSF49879">
    <property type="entry name" value="SMAD/FHA domain"/>
    <property type="match status" value="1"/>
</dbReference>
<reference evidence="4" key="1">
    <citation type="submission" date="2022-10" db="EMBL/GenBank/DDBJ databases">
        <authorList>
            <person name="Chen Y."/>
            <person name="Dougan E. K."/>
            <person name="Chan C."/>
            <person name="Rhodes N."/>
            <person name="Thang M."/>
        </authorList>
    </citation>
    <scope>NUCLEOTIDE SEQUENCE</scope>
</reference>
<dbReference type="InterPro" id="IPR027417">
    <property type="entry name" value="P-loop_NTPase"/>
</dbReference>
<dbReference type="InterPro" id="IPR008984">
    <property type="entry name" value="SMAD_FHA_dom_sf"/>
</dbReference>
<comment type="caution">
    <text evidence="4">The sequence shown here is derived from an EMBL/GenBank/DDBJ whole genome shotgun (WGS) entry which is preliminary data.</text>
</comment>
<dbReference type="InterPro" id="IPR050923">
    <property type="entry name" value="Cell_Proc_Reg/RNA_Proc"/>
</dbReference>
<dbReference type="EMBL" id="CAMXCT020006634">
    <property type="protein sequence ID" value="CAL1170776.1"/>
    <property type="molecule type" value="Genomic_DNA"/>
</dbReference>
<dbReference type="InterPro" id="IPR000253">
    <property type="entry name" value="FHA_dom"/>
</dbReference>
<evidence type="ECO:0000256" key="1">
    <source>
        <dbReference type="SAM" id="Coils"/>
    </source>
</evidence>
<name>A0A9P1GM67_9DINO</name>
<dbReference type="InterPro" id="IPR011989">
    <property type="entry name" value="ARM-like"/>
</dbReference>
<dbReference type="EMBL" id="CAMXCT010006634">
    <property type="protein sequence ID" value="CAI4017401.1"/>
    <property type="molecule type" value="Genomic_DNA"/>
</dbReference>
<dbReference type="PANTHER" id="PTHR23308">
    <property type="entry name" value="NUCLEAR INHIBITOR OF PROTEIN PHOSPHATASE-1"/>
    <property type="match status" value="1"/>
</dbReference>
<keyword evidence="1" id="KW-0175">Coiled coil</keyword>
<feature type="region of interest" description="Disordered" evidence="2">
    <location>
        <begin position="1196"/>
        <end position="1220"/>
    </location>
</feature>
<protein>
    <recommendedName>
        <fullName evidence="3">FHA domain-containing protein</fullName>
    </recommendedName>
</protein>
<dbReference type="Gene3D" id="1.25.10.10">
    <property type="entry name" value="Leucine-rich Repeat Variant"/>
    <property type="match status" value="1"/>
</dbReference>
<organism evidence="4">
    <name type="scientific">Cladocopium goreaui</name>
    <dbReference type="NCBI Taxonomy" id="2562237"/>
    <lineage>
        <taxon>Eukaryota</taxon>
        <taxon>Sar</taxon>
        <taxon>Alveolata</taxon>
        <taxon>Dinophyceae</taxon>
        <taxon>Suessiales</taxon>
        <taxon>Symbiodiniaceae</taxon>
        <taxon>Cladocopium</taxon>
    </lineage>
</organism>
<evidence type="ECO:0000313" key="5">
    <source>
        <dbReference type="EMBL" id="CAL4804713.1"/>
    </source>
</evidence>
<dbReference type="InterPro" id="IPR016024">
    <property type="entry name" value="ARM-type_fold"/>
</dbReference>
<reference evidence="5 6" key="2">
    <citation type="submission" date="2024-05" db="EMBL/GenBank/DDBJ databases">
        <authorList>
            <person name="Chen Y."/>
            <person name="Shah S."/>
            <person name="Dougan E. K."/>
            <person name="Thang M."/>
            <person name="Chan C."/>
        </authorList>
    </citation>
    <scope>NUCLEOTIDE SEQUENCE [LARGE SCALE GENOMIC DNA]</scope>
</reference>
<dbReference type="SUPFAM" id="SSF48371">
    <property type="entry name" value="ARM repeat"/>
    <property type="match status" value="1"/>
</dbReference>
<evidence type="ECO:0000256" key="2">
    <source>
        <dbReference type="SAM" id="MobiDB-lite"/>
    </source>
</evidence>
<dbReference type="Gene3D" id="2.60.200.20">
    <property type="match status" value="1"/>
</dbReference>
<dbReference type="CDD" id="cd00060">
    <property type="entry name" value="FHA"/>
    <property type="match status" value="1"/>
</dbReference>
<sequence>MAVQKQRPRMDLVPSQVAPAVMDDASLQLASSCAQGMSEQDLYNQLAASGTSQMEVWRNTVLRLLLSPHQRPCAAMNTLRSLGALGFRASPEQLEALCWLLDITGSRRVRPGDALDKGVRWRACAVLDGFLRGLSRQGFAKLPKELQACCMSVLLARCSDRCSDVRQVASEALSTLGGLDKETSEVLRQRALSDCNECVRAACVSALLQGSHADTALEIISASSLDLAPRVRRRVLDSMDLTKLQGDPESLLAAAWRKAVLQGLGDRLRSVRLAAVRCLVADVQQLGDRALCLRDVDFAAGATSRIVSGIAGVVRQPNIFDAEGEGSSRALRELLRSFDTDKSLENASVAEATKGQVLWARITLHLATVLGEASPTEEMVQEIQKCMAMLHESSSGSKMRDEAHFKLCQWLNCALVCDMPAESAGREQLVQVAGAALKVSPLQQTVKALLEDGIFPGGFLGDERSSDPPSFELATLLLRRVIADGSTFDVNGAQAASAAEVLFSSFAAAIFNNLKKERDAANEKLLEAQDELKQMEKDLEDQRWAEAAPSWIKAAKGSTPHKAIEDMGEDIEALREEHHQCCLRALLLATAWLRYSRCPLQRDSKQRQLLHTVLLPVVTDPVQPVYNKVAAIHGIAIYASKSEEYALSLWDFFVKLLEEQDLEQLNSIRITELCVLFICDSLLHPAAREKRQNASVILARTVMSVEEKTAQTGRAALHHLRAVLWDRVCCLALQGMLEGASGTWLLGKGLEVVCRSSGKGSEGEKRSCRKNQKRHMHEAYTSLGFQSEAKSGESILGLLDVGDDPIRRAVLRSRLMRFFACLTKVSAEHAALLLQAVEAFFGARLYCAHLSGPDKEAKEASKSCAVGAVRLVCHYLGKAKESLASYGCDAAELQLNVIKQTAAAYLSAPCAEAKGLAHALGTAILASADGGPCFDWAGKNTDKLRDAARSLLRDWSPATSAKTTTLLLQEIHYAGQVPPETGREFAQEALDSAADFRHDLAVLGLTPIANPGVRGPTKTLYVPNPRVGYWRKPEPTQKPRQLPDQLPDQMEEEEEEEWEEPSPEMVSRWEILDRRGARLALVPRGSGLTLGRHRGCDICVDTSSVSARHCLITCLTGSKRDSLILRDLSSNGTFVNGIHLKEGEELGLSHGDVITLATRDGQAFEVRQCQVKKGEDHMPGEKLQAAADFQAVPAQVSGVKRPAEAPKDQSAPPRRLRRKTKDPKWVVVELSPGRFVLPSGHARTQPARAFPAQTVKTGWTLLSTGSVVVLVLQALNQRFLPGFFMNRAVRKTGQRLERTEPAPARPVEEEYIKDFINSPQRKALSTPSFLVVSGSQGIGKSTMLNNLMCEHVKNGKRVLPLDISVRPGEDLKLNEVSVSAVADIIHRKVYIRLVVVRPLPFEDFTSVVKEVAKQGNDFRTLNKVLAEDDMDEVLKHYYIRVGGNLGALDFILEDVSGEGQKGADAVIKQVEQWYKERVEPIEKKLDDQEVKDYLFKVAEAGPMGYLPNSKQTTQMKLKLLREEPADCVLRRTTNLRVALKHWHFVAKLFQEDEQKLRVYIRLVVVRPLPFEDFTSVVKEVAKQGNDFRTLNKVLAEDDMDEVLKHYYIRVGGNLRALDLILEDVSREGQKGADAVIEQVEQWYKERVEPIEKKLDDQEVKDYLLKVAEAGPMGYLPNSKQTTQMKLKLLREEPADCVLRRTTNLRVALKHWHFVAKLFQEDEQKLRDAGYM</sequence>
<feature type="coiled-coil region" evidence="1">
    <location>
        <begin position="511"/>
        <end position="545"/>
    </location>
</feature>
<feature type="region of interest" description="Disordered" evidence="2">
    <location>
        <begin position="1027"/>
        <end position="1064"/>
    </location>
</feature>
<dbReference type="EMBL" id="CAMXCT030006634">
    <property type="protein sequence ID" value="CAL4804713.1"/>
    <property type="molecule type" value="Genomic_DNA"/>
</dbReference>
<dbReference type="Pfam" id="PF00498">
    <property type="entry name" value="FHA"/>
    <property type="match status" value="1"/>
</dbReference>
<evidence type="ECO:0000313" key="6">
    <source>
        <dbReference type="Proteomes" id="UP001152797"/>
    </source>
</evidence>
<feature type="domain" description="FHA" evidence="3">
    <location>
        <begin position="1088"/>
        <end position="1140"/>
    </location>
</feature>
<keyword evidence="6" id="KW-1185">Reference proteome</keyword>
<gene>
    <name evidence="4" type="ORF">C1SCF055_LOCUS42046</name>
</gene>
<dbReference type="SMART" id="SM00240">
    <property type="entry name" value="FHA"/>
    <property type="match status" value="1"/>
</dbReference>
<dbReference type="PROSITE" id="PS50006">
    <property type="entry name" value="FHA_DOMAIN"/>
    <property type="match status" value="1"/>
</dbReference>
<feature type="compositionally biased region" description="Acidic residues" evidence="2">
    <location>
        <begin position="1049"/>
        <end position="1062"/>
    </location>
</feature>
<accession>A0A9P1GM67</accession>
<dbReference type="Proteomes" id="UP001152797">
    <property type="component" value="Unassembled WGS sequence"/>
</dbReference>
<dbReference type="OrthoDB" id="1305878at2759"/>
<evidence type="ECO:0000313" key="4">
    <source>
        <dbReference type="EMBL" id="CAI4017401.1"/>
    </source>
</evidence>